<dbReference type="InterPro" id="IPR005225">
    <property type="entry name" value="Small_GTP-bd"/>
</dbReference>
<dbReference type="PROSITE" id="PS50823">
    <property type="entry name" value="KH_TYPE_2"/>
    <property type="match status" value="1"/>
</dbReference>
<dbReference type="GO" id="GO:0005525">
    <property type="term" value="F:GTP binding"/>
    <property type="evidence" value="ECO:0007669"/>
    <property type="project" value="UniProtKB-UniRule"/>
</dbReference>
<evidence type="ECO:0000259" key="11">
    <source>
        <dbReference type="PROSITE" id="PS51713"/>
    </source>
</evidence>
<keyword evidence="13" id="KW-1185">Reference proteome</keyword>
<dbReference type="PANTHER" id="PTHR42698:SF1">
    <property type="entry name" value="GTPASE ERA, MITOCHONDRIAL"/>
    <property type="match status" value="1"/>
</dbReference>
<proteinExistence type="inferred from homology"/>
<keyword evidence="7" id="KW-0963">Cytoplasm</keyword>
<comment type="caution">
    <text evidence="12">The sequence shown here is derived from an EMBL/GenBank/DDBJ whole genome shotgun (WGS) entry which is preliminary data.</text>
</comment>
<evidence type="ECO:0000256" key="8">
    <source>
        <dbReference type="PROSITE-ProRule" id="PRU01050"/>
    </source>
</evidence>
<feature type="region of interest" description="G5" evidence="8">
    <location>
        <begin position="159"/>
        <end position="161"/>
    </location>
</feature>
<feature type="binding site" evidence="7">
    <location>
        <begin position="129"/>
        <end position="132"/>
    </location>
    <ligand>
        <name>GTP</name>
        <dbReference type="ChEBI" id="CHEBI:37565"/>
    </ligand>
</feature>
<feature type="region of interest" description="G2" evidence="8">
    <location>
        <begin position="43"/>
        <end position="47"/>
    </location>
</feature>
<dbReference type="FunFam" id="3.40.50.300:FF:000094">
    <property type="entry name" value="GTPase Era"/>
    <property type="match status" value="1"/>
</dbReference>
<keyword evidence="3 7" id="KW-0690">Ribosome biogenesis</keyword>
<feature type="region of interest" description="G4" evidence="8">
    <location>
        <begin position="129"/>
        <end position="132"/>
    </location>
</feature>
<feature type="region of interest" description="G3" evidence="8">
    <location>
        <begin position="64"/>
        <end position="67"/>
    </location>
</feature>
<keyword evidence="7" id="KW-0699">rRNA-binding</keyword>
<dbReference type="Pfam" id="PF07650">
    <property type="entry name" value="KH_2"/>
    <property type="match status" value="1"/>
</dbReference>
<dbReference type="GO" id="GO:0003924">
    <property type="term" value="F:GTPase activity"/>
    <property type="evidence" value="ECO:0007669"/>
    <property type="project" value="UniProtKB-UniRule"/>
</dbReference>
<keyword evidence="6 7" id="KW-0342">GTP-binding</keyword>
<dbReference type="InterPro" id="IPR030388">
    <property type="entry name" value="G_ERA_dom"/>
</dbReference>
<dbReference type="PRINTS" id="PR00326">
    <property type="entry name" value="GTP1OBG"/>
</dbReference>
<feature type="binding site" evidence="7">
    <location>
        <begin position="64"/>
        <end position="68"/>
    </location>
    <ligand>
        <name>GTP</name>
        <dbReference type="ChEBI" id="CHEBI:37565"/>
    </ligand>
</feature>
<keyword evidence="5 7" id="KW-0694">RNA-binding</keyword>
<keyword evidence="7" id="KW-0472">Membrane</keyword>
<dbReference type="CDD" id="cd04163">
    <property type="entry name" value="Era"/>
    <property type="match status" value="1"/>
</dbReference>
<evidence type="ECO:0000313" key="12">
    <source>
        <dbReference type="EMBL" id="RKQ64118.1"/>
    </source>
</evidence>
<dbReference type="EMBL" id="RBIE01000001">
    <property type="protein sequence ID" value="RKQ64118.1"/>
    <property type="molecule type" value="Genomic_DNA"/>
</dbReference>
<keyword evidence="7" id="KW-1003">Cell membrane</keyword>
<dbReference type="SUPFAM" id="SSF54814">
    <property type="entry name" value="Prokaryotic type KH domain (KH-domain type II)"/>
    <property type="match status" value="1"/>
</dbReference>
<evidence type="ECO:0000256" key="6">
    <source>
        <dbReference type="ARBA" id="ARBA00023134"/>
    </source>
</evidence>
<protein>
    <recommendedName>
        <fullName evidence="2 7">GTPase Era</fullName>
    </recommendedName>
</protein>
<dbReference type="InterPro" id="IPR006073">
    <property type="entry name" value="GTP-bd"/>
</dbReference>
<dbReference type="FunFam" id="3.30.300.20:FF:000003">
    <property type="entry name" value="GTPase Era"/>
    <property type="match status" value="1"/>
</dbReference>
<dbReference type="Proteomes" id="UP000280881">
    <property type="component" value="Unassembled WGS sequence"/>
</dbReference>
<dbReference type="NCBIfam" id="TIGR00231">
    <property type="entry name" value="small_GTP"/>
    <property type="match status" value="1"/>
</dbReference>
<feature type="binding site" evidence="7">
    <location>
        <begin position="17"/>
        <end position="24"/>
    </location>
    <ligand>
        <name>GTP</name>
        <dbReference type="ChEBI" id="CHEBI:37565"/>
    </ligand>
</feature>
<comment type="similarity">
    <text evidence="1 7 8 9">Belongs to the TRAFAC class TrmE-Era-EngA-EngB-Septin-like GTPase superfamily. Era GTPase family.</text>
</comment>
<dbReference type="InterPro" id="IPR027417">
    <property type="entry name" value="P-loop_NTPase"/>
</dbReference>
<evidence type="ECO:0000256" key="9">
    <source>
        <dbReference type="RuleBase" id="RU003761"/>
    </source>
</evidence>
<evidence type="ECO:0000256" key="4">
    <source>
        <dbReference type="ARBA" id="ARBA00022741"/>
    </source>
</evidence>
<dbReference type="GO" id="GO:0043024">
    <property type="term" value="F:ribosomal small subunit binding"/>
    <property type="evidence" value="ECO:0007669"/>
    <property type="project" value="TreeGrafter"/>
</dbReference>
<evidence type="ECO:0000313" key="13">
    <source>
        <dbReference type="Proteomes" id="UP000280881"/>
    </source>
</evidence>
<comment type="subunit">
    <text evidence="7">Monomer.</text>
</comment>
<sequence>MESNGKKFKSGYVAILGRPNVGKSTLLNSLLGTKVAIVTDKPQTTRHRIIGVKHMEDAQIVFLDTPGIHKEKFELNKYMNEIAFSVIPDADVILFLIDAREGLTEADRKILERIGQEKRKDTKVIVVINKIDGVKKEELLPLIDQISKEFPFVDEIVPISATRGTNLDRLLDLIVKYLPEGPKYYEEHMVTDQPLEQFIAEIIREKIMLLTREEVPHATTVQVVNIQPGDKNPDMLVIDADIIVEKDSQKAIIIGKGGQRLKKIGQLAREELEQLLGKRIYLRLWVKVKEDWRSRPEQLRGLGYSY</sequence>
<organism evidence="12 13">
    <name type="scientific">Thermovibrio guaymasensis</name>
    <dbReference type="NCBI Taxonomy" id="240167"/>
    <lineage>
        <taxon>Bacteria</taxon>
        <taxon>Pseudomonadati</taxon>
        <taxon>Aquificota</taxon>
        <taxon>Aquificia</taxon>
        <taxon>Desulfurobacteriales</taxon>
        <taxon>Desulfurobacteriaceae</taxon>
        <taxon>Thermovibrio</taxon>
    </lineage>
</organism>
<dbReference type="NCBIfam" id="TIGR00436">
    <property type="entry name" value="era"/>
    <property type="match status" value="1"/>
</dbReference>
<dbReference type="HAMAP" id="MF_00367">
    <property type="entry name" value="GTPase_Era"/>
    <property type="match status" value="1"/>
</dbReference>
<feature type="domain" description="KH type-2" evidence="10">
    <location>
        <begin position="211"/>
        <end position="290"/>
    </location>
</feature>
<keyword evidence="4 7" id="KW-0547">Nucleotide-binding</keyword>
<dbReference type="GO" id="GO:0005829">
    <property type="term" value="C:cytosol"/>
    <property type="evidence" value="ECO:0007669"/>
    <property type="project" value="TreeGrafter"/>
</dbReference>
<dbReference type="NCBIfam" id="NF000908">
    <property type="entry name" value="PRK00089.1"/>
    <property type="match status" value="1"/>
</dbReference>
<dbReference type="GO" id="GO:0005886">
    <property type="term" value="C:plasma membrane"/>
    <property type="evidence" value="ECO:0007669"/>
    <property type="project" value="UniProtKB-SubCell"/>
</dbReference>
<comment type="subcellular location">
    <subcellularLocation>
        <location evidence="7">Cytoplasm</location>
    </subcellularLocation>
    <subcellularLocation>
        <location evidence="7">Cell membrane</location>
        <topology evidence="7">Peripheral membrane protein</topology>
    </subcellularLocation>
</comment>
<dbReference type="PROSITE" id="PS51713">
    <property type="entry name" value="G_ERA"/>
    <property type="match status" value="1"/>
</dbReference>
<feature type="region of interest" description="G1" evidence="8">
    <location>
        <begin position="17"/>
        <end position="24"/>
    </location>
</feature>
<dbReference type="RefSeq" id="WP_121170599.1">
    <property type="nucleotide sequence ID" value="NZ_RBIE01000001.1"/>
</dbReference>
<dbReference type="AlphaFoldDB" id="A0A420WA26"/>
<name>A0A420WA26_9BACT</name>
<dbReference type="OrthoDB" id="9805918at2"/>
<dbReference type="GO" id="GO:0070181">
    <property type="term" value="F:small ribosomal subunit rRNA binding"/>
    <property type="evidence" value="ECO:0007669"/>
    <property type="project" value="UniProtKB-UniRule"/>
</dbReference>
<dbReference type="PANTHER" id="PTHR42698">
    <property type="entry name" value="GTPASE ERA"/>
    <property type="match status" value="1"/>
</dbReference>
<dbReference type="SUPFAM" id="SSF52540">
    <property type="entry name" value="P-loop containing nucleoside triphosphate hydrolases"/>
    <property type="match status" value="1"/>
</dbReference>
<dbReference type="Pfam" id="PF01926">
    <property type="entry name" value="MMR_HSR1"/>
    <property type="match status" value="1"/>
</dbReference>
<reference evidence="12 13" key="1">
    <citation type="submission" date="2018-10" db="EMBL/GenBank/DDBJ databases">
        <title>Genomic Encyclopedia of Type Strains, Phase IV (KMG-IV): sequencing the most valuable type-strain genomes for metagenomic binning, comparative biology and taxonomic classification.</title>
        <authorList>
            <person name="Goeker M."/>
        </authorList>
    </citation>
    <scope>NUCLEOTIDE SEQUENCE [LARGE SCALE GENOMIC DNA]</scope>
    <source>
        <strain evidence="12 13">DSM 15521</strain>
    </source>
</reference>
<accession>A0A420WA26</accession>
<dbReference type="GO" id="GO:0000028">
    <property type="term" value="P:ribosomal small subunit assembly"/>
    <property type="evidence" value="ECO:0007669"/>
    <property type="project" value="TreeGrafter"/>
</dbReference>
<evidence type="ECO:0000256" key="2">
    <source>
        <dbReference type="ARBA" id="ARBA00020484"/>
    </source>
</evidence>
<feature type="domain" description="Era-type G" evidence="11">
    <location>
        <begin position="9"/>
        <end position="180"/>
    </location>
</feature>
<dbReference type="Gene3D" id="3.40.50.300">
    <property type="entry name" value="P-loop containing nucleotide triphosphate hydrolases"/>
    <property type="match status" value="1"/>
</dbReference>
<dbReference type="InterPro" id="IPR005662">
    <property type="entry name" value="GTPase_Era-like"/>
</dbReference>
<dbReference type="InterPro" id="IPR009019">
    <property type="entry name" value="KH_sf_prok-type"/>
</dbReference>
<evidence type="ECO:0000256" key="5">
    <source>
        <dbReference type="ARBA" id="ARBA00022884"/>
    </source>
</evidence>
<dbReference type="Gene3D" id="3.30.300.20">
    <property type="match status" value="1"/>
</dbReference>
<evidence type="ECO:0000256" key="1">
    <source>
        <dbReference type="ARBA" id="ARBA00007921"/>
    </source>
</evidence>
<dbReference type="InterPro" id="IPR004044">
    <property type="entry name" value="KH_dom_type_2"/>
</dbReference>
<dbReference type="CDD" id="cd22534">
    <property type="entry name" value="KH-II_Era"/>
    <property type="match status" value="1"/>
</dbReference>
<evidence type="ECO:0000256" key="3">
    <source>
        <dbReference type="ARBA" id="ARBA00022517"/>
    </source>
</evidence>
<dbReference type="InterPro" id="IPR015946">
    <property type="entry name" value="KH_dom-like_a/b"/>
</dbReference>
<gene>
    <name evidence="7" type="primary">era</name>
    <name evidence="12" type="ORF">C7457_1010</name>
</gene>
<evidence type="ECO:0000259" key="10">
    <source>
        <dbReference type="PROSITE" id="PS50823"/>
    </source>
</evidence>
<comment type="function">
    <text evidence="7">An essential GTPase that binds both GDP and GTP, with rapid nucleotide exchange. Plays a role in 16S rRNA processing and 30S ribosomal subunit biogenesis and possibly also in cell cycle regulation and energy metabolism.</text>
</comment>
<evidence type="ECO:0000256" key="7">
    <source>
        <dbReference type="HAMAP-Rule" id="MF_00367"/>
    </source>
</evidence>